<accession>A0ABW4VY63</accession>
<keyword evidence="2" id="KW-1185">Reference proteome</keyword>
<reference evidence="2" key="1">
    <citation type="journal article" date="2019" name="Int. J. Syst. Evol. Microbiol.">
        <title>The Global Catalogue of Microorganisms (GCM) 10K type strain sequencing project: providing services to taxonomists for standard genome sequencing and annotation.</title>
        <authorList>
            <consortium name="The Broad Institute Genomics Platform"/>
            <consortium name="The Broad Institute Genome Sequencing Center for Infectious Disease"/>
            <person name="Wu L."/>
            <person name="Ma J."/>
        </authorList>
    </citation>
    <scope>NUCLEOTIDE SEQUENCE [LARGE SCALE GENOMIC DNA]</scope>
    <source>
        <strain evidence="2">R28</strain>
    </source>
</reference>
<evidence type="ECO:0000313" key="2">
    <source>
        <dbReference type="Proteomes" id="UP001597383"/>
    </source>
</evidence>
<organism evidence="1 2">
    <name type="scientific">Ornithinibacillus salinisoli</name>
    <dbReference type="NCBI Taxonomy" id="1848459"/>
    <lineage>
        <taxon>Bacteria</taxon>
        <taxon>Bacillati</taxon>
        <taxon>Bacillota</taxon>
        <taxon>Bacilli</taxon>
        <taxon>Bacillales</taxon>
        <taxon>Bacillaceae</taxon>
        <taxon>Ornithinibacillus</taxon>
    </lineage>
</organism>
<dbReference type="RefSeq" id="WP_377555373.1">
    <property type="nucleotide sequence ID" value="NZ_JBHUHQ010000009.1"/>
</dbReference>
<dbReference type="Proteomes" id="UP001597383">
    <property type="component" value="Unassembled WGS sequence"/>
</dbReference>
<dbReference type="EMBL" id="JBHUHQ010000009">
    <property type="protein sequence ID" value="MFD2043646.1"/>
    <property type="molecule type" value="Genomic_DNA"/>
</dbReference>
<sequence length="139" mass="16245">MIKRKKKIFLIISTVFILLGGIYATTYIPKKIISIEPSKVSKIEIFDGNRGEPLTVIDTKQKEHIISNLNNITFKKEKLSIGYLGYKFRVTIYNDKGKVYKELIINNTEKIRYKGFFYTDKSKSIAFDYINNLFLTMKQ</sequence>
<evidence type="ECO:0000313" key="1">
    <source>
        <dbReference type="EMBL" id="MFD2043646.1"/>
    </source>
</evidence>
<comment type="caution">
    <text evidence="1">The sequence shown here is derived from an EMBL/GenBank/DDBJ whole genome shotgun (WGS) entry which is preliminary data.</text>
</comment>
<gene>
    <name evidence="1" type="ORF">ACFSJF_05060</name>
</gene>
<name>A0ABW4VY63_9BACI</name>
<protein>
    <submittedName>
        <fullName evidence="1">Uncharacterized protein</fullName>
    </submittedName>
</protein>
<proteinExistence type="predicted"/>